<name>A0A9P5SJL6_9FUNG</name>
<dbReference type="Proteomes" id="UP000696485">
    <property type="component" value="Unassembled WGS sequence"/>
</dbReference>
<sequence length="1029" mass="111236">MSSIPPSPNKATNNGASSSTASPSYSSSSSASLSSIESASTSTSLGSTSSPQRSSPEKTNSKDSNPTTTPSIPSHFVTLVLDESQDIENGDDDNVSTETTNWTHNETLNTGPYLTTTTTGHRSLSTPNLHAGNSLIVSPANSPPASPALPAIASVTDEAPSLSLGPNHSTHADSNSQLVLSPLASPESSPKLYPRNIIPMTTLDLGSPLMINGLKGAMVPPMNSQQSNRSSALLKAPVIPEGTKTLRSSKKRSNVNRHSVASLFDTGASSVTLPTNFARKGSLPHDSLAAAKGSGGLAGLFSTQQQDLTSTPFSLTLAEFRLNDIYPKRQRRLLTVLHRMDHRLRKDGVVKKLTKEQLKGKPDKEILKPDRKSLNKEYSKKGGQGGFMAQKIPAFLRTKKSKKRTRPVILHNIEMAIRDKKPELALQYISLLPTGALKKKKKKSYSDLNHCMLLAMIYRMERVAIELVDRGFPTDVNYPIIGKAKDEYRAKTGRTGPFEYPSYFIVAVGLGMCNLVKAMIKNANLNQSWCGLTPLLLATTLNECTNATCPPPTLPPAKLASMLSKGQYVHLDMASQTLINQLPSSFNKSTNTHFKIPEYAPTSPSSIVATLLEYGADPNQGITLQQYLWANKLKGMGVLRRRRRMEDPKGGPSDNPIEYYIAARRHESGRQWLSHDEIRARKLAKAEESLANGNKKRFSNEMQEFWKGKSILPVELAIASGNLDCARAILQRLGHNSLKTSSFGLLLQNDVMLTLSLIKSGSPVSQHDLHGCTPLHLAARRGDLEMVMVLLQLGGDVNSRGERQWTPLHESISQKHTNISSLLVACGADIEAKNDSGETPEDLGRRRGLSAEDVAEHLDASKAKNCSAGLVHSFSNSIASHVVASATPSRRTSHEQLTANTLKSLMMSNERRSSIEHSRLSQQLQALSESNNQSKNHLGHLGHASHGSVGGMGHSRSDSRSQSPMSNSRNNSTSNLNGGHIGHGGQGSGANTPPMPSSSSSVNSSPTGSRSSNSDKKKKMRGFLKNIFK</sequence>
<organism evidence="5 6">
    <name type="scientific">Podila minutissima</name>
    <dbReference type="NCBI Taxonomy" id="64525"/>
    <lineage>
        <taxon>Eukaryota</taxon>
        <taxon>Fungi</taxon>
        <taxon>Fungi incertae sedis</taxon>
        <taxon>Mucoromycota</taxon>
        <taxon>Mortierellomycotina</taxon>
        <taxon>Mortierellomycetes</taxon>
        <taxon>Mortierellales</taxon>
        <taxon>Mortierellaceae</taxon>
        <taxon>Podila</taxon>
    </lineage>
</organism>
<feature type="compositionally biased region" description="Low complexity" evidence="4">
    <location>
        <begin position="960"/>
        <end position="978"/>
    </location>
</feature>
<dbReference type="SMART" id="SM00248">
    <property type="entry name" value="ANK"/>
    <property type="match status" value="4"/>
</dbReference>
<dbReference type="EMBL" id="JAAAUY010000328">
    <property type="protein sequence ID" value="KAF9331349.1"/>
    <property type="molecule type" value="Genomic_DNA"/>
</dbReference>
<dbReference type="InterPro" id="IPR036770">
    <property type="entry name" value="Ankyrin_rpt-contain_sf"/>
</dbReference>
<reference evidence="5" key="1">
    <citation type="journal article" date="2020" name="Fungal Divers.">
        <title>Resolving the Mortierellaceae phylogeny through synthesis of multi-gene phylogenetics and phylogenomics.</title>
        <authorList>
            <person name="Vandepol N."/>
            <person name="Liber J."/>
            <person name="Desiro A."/>
            <person name="Na H."/>
            <person name="Kennedy M."/>
            <person name="Barry K."/>
            <person name="Grigoriev I.V."/>
            <person name="Miller A.N."/>
            <person name="O'Donnell K."/>
            <person name="Stajich J.E."/>
            <person name="Bonito G."/>
        </authorList>
    </citation>
    <scope>NUCLEOTIDE SEQUENCE</scope>
    <source>
        <strain evidence="5">NVP1</strain>
    </source>
</reference>
<feature type="region of interest" description="Disordered" evidence="4">
    <location>
        <begin position="1"/>
        <end position="113"/>
    </location>
</feature>
<keyword evidence="1" id="KW-0677">Repeat</keyword>
<dbReference type="PANTHER" id="PTHR24123">
    <property type="entry name" value="ANKYRIN REPEAT-CONTAINING"/>
    <property type="match status" value="1"/>
</dbReference>
<feature type="compositionally biased region" description="Basic residues" evidence="4">
    <location>
        <begin position="1016"/>
        <end position="1029"/>
    </location>
</feature>
<gene>
    <name evidence="5" type="ORF">BG006_005772</name>
</gene>
<evidence type="ECO:0000313" key="5">
    <source>
        <dbReference type="EMBL" id="KAF9331349.1"/>
    </source>
</evidence>
<evidence type="ECO:0000256" key="2">
    <source>
        <dbReference type="ARBA" id="ARBA00023043"/>
    </source>
</evidence>
<dbReference type="PROSITE" id="PS50297">
    <property type="entry name" value="ANK_REP_REGION"/>
    <property type="match status" value="2"/>
</dbReference>
<dbReference type="PROSITE" id="PS50088">
    <property type="entry name" value="ANK_REPEAT"/>
    <property type="match status" value="2"/>
</dbReference>
<feature type="compositionally biased region" description="Polar residues" evidence="4">
    <location>
        <begin position="96"/>
        <end position="106"/>
    </location>
</feature>
<keyword evidence="2 3" id="KW-0040">ANK repeat</keyword>
<dbReference type="Gene3D" id="1.25.40.20">
    <property type="entry name" value="Ankyrin repeat-containing domain"/>
    <property type="match status" value="1"/>
</dbReference>
<evidence type="ECO:0000256" key="1">
    <source>
        <dbReference type="ARBA" id="ARBA00022737"/>
    </source>
</evidence>
<dbReference type="InterPro" id="IPR002110">
    <property type="entry name" value="Ankyrin_rpt"/>
</dbReference>
<proteinExistence type="predicted"/>
<accession>A0A9P5SJL6</accession>
<dbReference type="PANTHER" id="PTHR24123:SF33">
    <property type="entry name" value="PROTEIN HOS4"/>
    <property type="match status" value="1"/>
</dbReference>
<dbReference type="InterPro" id="IPR051165">
    <property type="entry name" value="Multifunctional_ANK_Repeat"/>
</dbReference>
<dbReference type="SUPFAM" id="SSF48403">
    <property type="entry name" value="Ankyrin repeat"/>
    <property type="match status" value="1"/>
</dbReference>
<evidence type="ECO:0000256" key="3">
    <source>
        <dbReference type="PROSITE-ProRule" id="PRU00023"/>
    </source>
</evidence>
<dbReference type="Pfam" id="PF12796">
    <property type="entry name" value="Ank_2"/>
    <property type="match status" value="1"/>
</dbReference>
<feature type="compositionally biased region" description="Low complexity" evidence="4">
    <location>
        <begin position="16"/>
        <end position="54"/>
    </location>
</feature>
<comment type="caution">
    <text evidence="5">The sequence shown here is derived from an EMBL/GenBank/DDBJ whole genome shotgun (WGS) entry which is preliminary data.</text>
</comment>
<evidence type="ECO:0000313" key="6">
    <source>
        <dbReference type="Proteomes" id="UP000696485"/>
    </source>
</evidence>
<protein>
    <submittedName>
        <fullName evidence="5">Uncharacterized protein</fullName>
    </submittedName>
</protein>
<feature type="compositionally biased region" description="Acidic residues" evidence="4">
    <location>
        <begin position="83"/>
        <end position="95"/>
    </location>
</feature>
<feature type="compositionally biased region" description="Polar residues" evidence="4">
    <location>
        <begin position="62"/>
        <end position="72"/>
    </location>
</feature>
<feature type="repeat" description="ANK" evidence="3">
    <location>
        <begin position="770"/>
        <end position="802"/>
    </location>
</feature>
<feature type="region of interest" description="Disordered" evidence="4">
    <location>
        <begin position="933"/>
        <end position="1029"/>
    </location>
</feature>
<keyword evidence="6" id="KW-1185">Reference proteome</keyword>
<feature type="repeat" description="ANK" evidence="3">
    <location>
        <begin position="803"/>
        <end position="835"/>
    </location>
</feature>
<dbReference type="AlphaFoldDB" id="A0A9P5SJL6"/>
<feature type="compositionally biased region" description="Low complexity" evidence="4">
    <location>
        <begin position="997"/>
        <end position="1012"/>
    </location>
</feature>
<dbReference type="PRINTS" id="PR01415">
    <property type="entry name" value="ANKYRIN"/>
</dbReference>
<feature type="compositionally biased region" description="Gly residues" evidence="4">
    <location>
        <begin position="979"/>
        <end position="988"/>
    </location>
</feature>
<evidence type="ECO:0000256" key="4">
    <source>
        <dbReference type="SAM" id="MobiDB-lite"/>
    </source>
</evidence>